<evidence type="ECO:0000256" key="2">
    <source>
        <dbReference type="ARBA" id="ARBA00022448"/>
    </source>
</evidence>
<evidence type="ECO:0000313" key="11">
    <source>
        <dbReference type="Proteomes" id="UP001497525"/>
    </source>
</evidence>
<keyword evidence="6 8" id="KW-0472">Membrane</keyword>
<keyword evidence="3 8" id="KW-0812">Transmembrane</keyword>
<evidence type="ECO:0000256" key="4">
    <source>
        <dbReference type="ARBA" id="ARBA00022737"/>
    </source>
</evidence>
<comment type="subcellular location">
    <subcellularLocation>
        <location evidence="1 8">Membrane</location>
        <topology evidence="1 8">Multi-pass membrane protein</topology>
    </subcellularLocation>
</comment>
<evidence type="ECO:0000256" key="3">
    <source>
        <dbReference type="ARBA" id="ARBA00022692"/>
    </source>
</evidence>
<dbReference type="Pfam" id="PF04193">
    <property type="entry name" value="PQ-loop"/>
    <property type="match status" value="2"/>
</dbReference>
<feature type="transmembrane region" description="Helical" evidence="9">
    <location>
        <begin position="99"/>
        <end position="116"/>
    </location>
</feature>
<protein>
    <recommendedName>
        <fullName evidence="8">Mannose-P-dolichol utilization defect 1 protein homolog</fullName>
    </recommendedName>
</protein>
<dbReference type="Proteomes" id="UP001497525">
    <property type="component" value="Unassembled WGS sequence"/>
</dbReference>
<keyword evidence="5 8" id="KW-1133">Transmembrane helix</keyword>
<dbReference type="EMBL" id="CAXLJL010000267">
    <property type="protein sequence ID" value="CAL5135546.1"/>
    <property type="molecule type" value="Genomic_DNA"/>
</dbReference>
<name>A0AAV2TF87_CALDB</name>
<proteinExistence type="inferred from homology"/>
<organism evidence="10 11">
    <name type="scientific">Calicophoron daubneyi</name>
    <name type="common">Rumen fluke</name>
    <name type="synonym">Paramphistomum daubneyi</name>
    <dbReference type="NCBI Taxonomy" id="300641"/>
    <lineage>
        <taxon>Eukaryota</taxon>
        <taxon>Metazoa</taxon>
        <taxon>Spiralia</taxon>
        <taxon>Lophotrochozoa</taxon>
        <taxon>Platyhelminthes</taxon>
        <taxon>Trematoda</taxon>
        <taxon>Digenea</taxon>
        <taxon>Plagiorchiida</taxon>
        <taxon>Pronocephalata</taxon>
        <taxon>Paramphistomoidea</taxon>
        <taxon>Paramphistomidae</taxon>
        <taxon>Calicophoron</taxon>
    </lineage>
</organism>
<dbReference type="PIRSF" id="PIRSF023381">
    <property type="entry name" value="MannP-dilichol_defect-1p"/>
    <property type="match status" value="1"/>
</dbReference>
<dbReference type="AlphaFoldDB" id="A0AAV2TF87"/>
<keyword evidence="2" id="KW-0813">Transport</keyword>
<sequence>MALRYALEFIFPRNCVDLYLNEKSFLDVECFKAGFCKALGYGVILGSSLVKVPQVIKLLQAGNAVGISILSVLLELLTYTTNLAYSVASQFPFSSYGEAAFLVLQTFIIAWMAIAWERSRTLGLVFATVFIALLAVTFSPAIPVLILFYLQALNIPIMISSKLLQIHTNWRNGSTGQLSAITVLLFALGSTARILTSIQETGDNLIILTFVLSTICNYILVFQVLYYWKSPIRPSGSDKSSPKKNS</sequence>
<reference evidence="10" key="1">
    <citation type="submission" date="2024-06" db="EMBL/GenBank/DDBJ databases">
        <authorList>
            <person name="Liu X."/>
            <person name="Lenzi L."/>
            <person name="Haldenby T S."/>
            <person name="Uol C."/>
        </authorList>
    </citation>
    <scope>NUCLEOTIDE SEQUENCE</scope>
</reference>
<dbReference type="GO" id="GO:0016020">
    <property type="term" value="C:membrane"/>
    <property type="evidence" value="ECO:0007669"/>
    <property type="project" value="UniProtKB-SubCell"/>
</dbReference>
<feature type="transmembrane region" description="Helical" evidence="9">
    <location>
        <begin position="205"/>
        <end position="228"/>
    </location>
</feature>
<evidence type="ECO:0000256" key="1">
    <source>
        <dbReference type="ARBA" id="ARBA00004141"/>
    </source>
</evidence>
<feature type="transmembrane region" description="Helical" evidence="9">
    <location>
        <begin position="178"/>
        <end position="199"/>
    </location>
</feature>
<dbReference type="InterPro" id="IPR016817">
    <property type="entry name" value="MannP-dilichol_defect-1"/>
</dbReference>
<dbReference type="SMART" id="SM00679">
    <property type="entry name" value="CTNS"/>
    <property type="match status" value="2"/>
</dbReference>
<dbReference type="Gene3D" id="1.20.1280.290">
    <property type="match status" value="2"/>
</dbReference>
<keyword evidence="4" id="KW-0677">Repeat</keyword>
<feature type="transmembrane region" description="Helical" evidence="9">
    <location>
        <begin position="123"/>
        <end position="142"/>
    </location>
</feature>
<gene>
    <name evidence="10" type="ORF">CDAUBV1_LOCUS9682</name>
</gene>
<comment type="caution">
    <text evidence="10">The sequence shown here is derived from an EMBL/GenBank/DDBJ whole genome shotgun (WGS) entry which is preliminary data.</text>
</comment>
<evidence type="ECO:0000256" key="7">
    <source>
        <dbReference type="ARBA" id="ARBA00038475"/>
    </source>
</evidence>
<feature type="transmembrane region" description="Helical" evidence="9">
    <location>
        <begin position="58"/>
        <end position="79"/>
    </location>
</feature>
<evidence type="ECO:0000256" key="6">
    <source>
        <dbReference type="ARBA" id="ARBA00023136"/>
    </source>
</evidence>
<dbReference type="PANTHER" id="PTHR12226">
    <property type="entry name" value="MANNOSE-P-DOLICHOL UTILIZATION DEFECT 1 LEC35 -RELATED"/>
    <property type="match status" value="1"/>
</dbReference>
<evidence type="ECO:0000313" key="10">
    <source>
        <dbReference type="EMBL" id="CAL5135546.1"/>
    </source>
</evidence>
<evidence type="ECO:0000256" key="9">
    <source>
        <dbReference type="SAM" id="Phobius"/>
    </source>
</evidence>
<evidence type="ECO:0000256" key="5">
    <source>
        <dbReference type="ARBA" id="ARBA00022989"/>
    </source>
</evidence>
<evidence type="ECO:0000256" key="8">
    <source>
        <dbReference type="PIRNR" id="PIRNR023381"/>
    </source>
</evidence>
<comment type="similarity">
    <text evidence="7 8">Belongs to the MPDU1 (TC 2.A.43.3) family.</text>
</comment>
<dbReference type="PANTHER" id="PTHR12226:SF2">
    <property type="entry name" value="MANNOSE-P-DOLICHOL UTILIZATION DEFECT 1 PROTEIN"/>
    <property type="match status" value="1"/>
</dbReference>
<accession>A0AAV2TF87</accession>
<dbReference type="InterPro" id="IPR006603">
    <property type="entry name" value="PQ-loop_rpt"/>
</dbReference>
<dbReference type="FunFam" id="1.20.1280.290:FF:000006">
    <property type="entry name" value="mannose-P-dolichol utilization defect 1 protein"/>
    <property type="match status" value="1"/>
</dbReference>